<dbReference type="InterPro" id="IPR006102">
    <property type="entry name" value="Ig-like_GH2"/>
</dbReference>
<dbReference type="Pfam" id="PF00703">
    <property type="entry name" value="Glyco_hydro_2"/>
    <property type="match status" value="1"/>
</dbReference>
<dbReference type="InterPro" id="IPR008979">
    <property type="entry name" value="Galactose-bd-like_sf"/>
</dbReference>
<dbReference type="SUPFAM" id="SSF49785">
    <property type="entry name" value="Galactose-binding domain-like"/>
    <property type="match status" value="1"/>
</dbReference>
<feature type="chain" id="PRO_5042169006" description="Glycoside hydrolase family 2 immunoglobulin-like beta-sandwich domain-containing protein" evidence="5">
    <location>
        <begin position="20"/>
        <end position="1141"/>
    </location>
</feature>
<reference evidence="7" key="1">
    <citation type="submission" date="2023-07" db="EMBL/GenBank/DDBJ databases">
        <title>Genomic Encyclopedia of Type Strains, Phase IV (KMG-IV): sequencing the most valuable type-strain genomes for metagenomic binning, comparative biology and taxonomic classification.</title>
        <authorList>
            <person name="Goeker M."/>
        </authorList>
    </citation>
    <scope>NUCLEOTIDE SEQUENCE</scope>
    <source>
        <strain evidence="7">DSM 24202</strain>
    </source>
</reference>
<dbReference type="InterPro" id="IPR036156">
    <property type="entry name" value="Beta-gal/glucu_dom_sf"/>
</dbReference>
<dbReference type="SUPFAM" id="SSF51445">
    <property type="entry name" value="(Trans)glycosidases"/>
    <property type="match status" value="1"/>
</dbReference>
<keyword evidence="2" id="KW-0378">Hydrolase</keyword>
<evidence type="ECO:0000256" key="3">
    <source>
        <dbReference type="ARBA" id="ARBA00023295"/>
    </source>
</evidence>
<comment type="similarity">
    <text evidence="1">Belongs to the glycosyl hydrolase 2 family.</text>
</comment>
<evidence type="ECO:0000313" key="8">
    <source>
        <dbReference type="Proteomes" id="UP001238163"/>
    </source>
</evidence>
<dbReference type="EMBL" id="JAUSVL010000001">
    <property type="protein sequence ID" value="MDQ0288917.1"/>
    <property type="molecule type" value="Genomic_DNA"/>
</dbReference>
<feature type="signal peptide" evidence="5">
    <location>
        <begin position="1"/>
        <end position="19"/>
    </location>
</feature>
<dbReference type="Proteomes" id="UP001238163">
    <property type="component" value="Unassembled WGS sequence"/>
</dbReference>
<dbReference type="InterPro" id="IPR017853">
    <property type="entry name" value="GH"/>
</dbReference>
<dbReference type="SUPFAM" id="SSF49303">
    <property type="entry name" value="beta-Galactosidase/glucuronidase domain"/>
    <property type="match status" value="1"/>
</dbReference>
<gene>
    <name evidence="7" type="ORF">J3R75_001024</name>
</gene>
<name>A0AAE3VED4_9BACT</name>
<evidence type="ECO:0000313" key="7">
    <source>
        <dbReference type="EMBL" id="MDQ0288917.1"/>
    </source>
</evidence>
<proteinExistence type="inferred from homology"/>
<sequence>MMLQRVGFTVMIATLPVFAQVLADDGFIRDWLLAGPYPSYQVDGRGRGLDTDFLASEAECRPYPGMSDEAEFVADKGKLIAGIGSTNEWGFTETRRFPITWTARHFDRGIISLDKMFMPIDDYFAAYAACYIESPRDQDINVRMGSDDDHKAWLNGRLLGRANSSQAVVPDNFIYPARLRRGINRLLLKIVDRTHGCGFCAALSDLADQPLRDIRVFTDHPGRERQAEAYDAGFMARFAFGDGPLFAGQQDLRVQFWAPEPAAAAGQGQGGEDGVAAAAPVRYRVELQGQQRELVSGEQWDMAVAVAAGEQLLTMAVYADGKQCALLQQLLTAYSREDILRENAELPQRLRELRETNERLRQQQDGLEAAVIQAQERLTAEYTRREDAYAAQRRQAVARAPRSIDEPLPPLTRRSRLCLNGEWEISADRQEWSSFLLPQAMCDLYFRVGQYPVRQLDPKNRYGKVEPLPGWDDLDINMLRFQRKAWYRRHFVADGASQATFVCENIDGQVKVYVNGEYCGEYLGSIGIVEIPLKNVRAGENLIELDFDSYFVTRFYGLRGDIFIDFTAPARVQDSWIKTSWRNAELSVQTELANSGRDAVAGTLRQVVADGQRLRLRLPEQAVALPAGGMITVSNATLWADPVCWGIGGDYGTPQVYELVSELVVAGEVVDRHSQTFGFREFWIHATDFYLNGRRIILQGDVGHAPWGISKLGDVFWPLYRLDGINILRLHDSDYWAPEIARQADRYGMLIYAQSYPRLHDDPSKRSNDPKNYVPLPDWPATATHQYNLDNYRRWFRMLRNNPSVVVWSTDNEILTQAWDTAEKADFNVRNDKIGAMYGQFVKSLEPTLVMTRNGDIGTQTRRGRWFEDPPCDTANYHYPDFNVRDWVVNWQKVYEYRPVIFGETLYCSYGAWDNWIGPIPSQVAKKAARVREIAGLYRELGIPGQIYMGLGLDGFVGLDDSGQGNPWGVTATMIKDHKANGTLPPGLAADQFPYYRLPWPALSGKGYKPLCTNIVATSYGSTAFNWFDASRPSHVRNAVNDAYRDSLLPQPPLVPARDAECVVHAAPGAVVWSTSERGERYGVPADAEGRAWFQFPRAGRYQFSAATDGETRALVLPARGAAAAKPGFDHLVHLQMGSAD</sequence>
<organism evidence="7 8">
    <name type="scientific">Oligosphaera ethanolica</name>
    <dbReference type="NCBI Taxonomy" id="760260"/>
    <lineage>
        <taxon>Bacteria</taxon>
        <taxon>Pseudomonadati</taxon>
        <taxon>Lentisphaerota</taxon>
        <taxon>Oligosphaeria</taxon>
        <taxon>Oligosphaerales</taxon>
        <taxon>Oligosphaeraceae</taxon>
        <taxon>Oligosphaera</taxon>
    </lineage>
</organism>
<evidence type="ECO:0000259" key="6">
    <source>
        <dbReference type="Pfam" id="PF00703"/>
    </source>
</evidence>
<dbReference type="GO" id="GO:0005975">
    <property type="term" value="P:carbohydrate metabolic process"/>
    <property type="evidence" value="ECO:0007669"/>
    <property type="project" value="InterPro"/>
</dbReference>
<dbReference type="GO" id="GO:0004553">
    <property type="term" value="F:hydrolase activity, hydrolyzing O-glycosyl compounds"/>
    <property type="evidence" value="ECO:0007669"/>
    <property type="project" value="InterPro"/>
</dbReference>
<feature type="domain" description="Glycoside hydrolase family 2 immunoglobulin-like beta-sandwich" evidence="6">
    <location>
        <begin position="571"/>
        <end position="680"/>
    </location>
</feature>
<evidence type="ECO:0000256" key="2">
    <source>
        <dbReference type="ARBA" id="ARBA00022801"/>
    </source>
</evidence>
<keyword evidence="4" id="KW-0175">Coiled coil</keyword>
<keyword evidence="5" id="KW-0732">Signal</keyword>
<protein>
    <recommendedName>
        <fullName evidence="6">Glycoside hydrolase family 2 immunoglobulin-like beta-sandwich domain-containing protein</fullName>
    </recommendedName>
</protein>
<dbReference type="InterPro" id="IPR051913">
    <property type="entry name" value="GH2_Domain-Containing"/>
</dbReference>
<dbReference type="RefSeq" id="WP_307260256.1">
    <property type="nucleotide sequence ID" value="NZ_JAUSVL010000001.1"/>
</dbReference>
<dbReference type="Gene3D" id="2.60.40.10">
    <property type="entry name" value="Immunoglobulins"/>
    <property type="match status" value="1"/>
</dbReference>
<accession>A0AAE3VED4</accession>
<evidence type="ECO:0000256" key="1">
    <source>
        <dbReference type="ARBA" id="ARBA00007401"/>
    </source>
</evidence>
<dbReference type="PANTHER" id="PTHR42732">
    <property type="entry name" value="BETA-GALACTOSIDASE"/>
    <property type="match status" value="1"/>
</dbReference>
<comment type="caution">
    <text evidence="7">The sequence shown here is derived from an EMBL/GenBank/DDBJ whole genome shotgun (WGS) entry which is preliminary data.</text>
</comment>
<dbReference type="PANTHER" id="PTHR42732:SF1">
    <property type="entry name" value="BETA-MANNOSIDASE"/>
    <property type="match status" value="1"/>
</dbReference>
<keyword evidence="3" id="KW-0326">Glycosidase</keyword>
<dbReference type="Gene3D" id="2.60.120.260">
    <property type="entry name" value="Galactose-binding domain-like"/>
    <property type="match status" value="1"/>
</dbReference>
<keyword evidence="8" id="KW-1185">Reference proteome</keyword>
<dbReference type="AlphaFoldDB" id="A0AAE3VED4"/>
<evidence type="ECO:0000256" key="5">
    <source>
        <dbReference type="SAM" id="SignalP"/>
    </source>
</evidence>
<evidence type="ECO:0000256" key="4">
    <source>
        <dbReference type="SAM" id="Coils"/>
    </source>
</evidence>
<dbReference type="Gene3D" id="3.20.20.80">
    <property type="entry name" value="Glycosidases"/>
    <property type="match status" value="1"/>
</dbReference>
<feature type="coiled-coil region" evidence="4">
    <location>
        <begin position="336"/>
        <end position="377"/>
    </location>
</feature>
<dbReference type="InterPro" id="IPR013783">
    <property type="entry name" value="Ig-like_fold"/>
</dbReference>